<dbReference type="EMBL" id="BMAO01012919">
    <property type="protein sequence ID" value="GFQ84926.1"/>
    <property type="molecule type" value="Genomic_DNA"/>
</dbReference>
<organism evidence="2 3">
    <name type="scientific">Trichonephila clavata</name>
    <name type="common">Joro spider</name>
    <name type="synonym">Nephila clavata</name>
    <dbReference type="NCBI Taxonomy" id="2740835"/>
    <lineage>
        <taxon>Eukaryota</taxon>
        <taxon>Metazoa</taxon>
        <taxon>Ecdysozoa</taxon>
        <taxon>Arthropoda</taxon>
        <taxon>Chelicerata</taxon>
        <taxon>Arachnida</taxon>
        <taxon>Araneae</taxon>
        <taxon>Araneomorphae</taxon>
        <taxon>Entelegynae</taxon>
        <taxon>Araneoidea</taxon>
        <taxon>Nephilidae</taxon>
        <taxon>Trichonephila</taxon>
    </lineage>
</organism>
<dbReference type="AlphaFoldDB" id="A0A8X6FNM3"/>
<proteinExistence type="predicted"/>
<comment type="caution">
    <text evidence="2">The sequence shown here is derived from an EMBL/GenBank/DDBJ whole genome shotgun (WGS) entry which is preliminary data.</text>
</comment>
<dbReference type="Proteomes" id="UP000887116">
    <property type="component" value="Unassembled WGS sequence"/>
</dbReference>
<gene>
    <name evidence="2" type="ORF">TNCT_227461</name>
</gene>
<name>A0A8X6FNM3_TRICU</name>
<dbReference type="OrthoDB" id="6433544at2759"/>
<evidence type="ECO:0000256" key="1">
    <source>
        <dbReference type="SAM" id="MobiDB-lite"/>
    </source>
</evidence>
<evidence type="ECO:0000313" key="3">
    <source>
        <dbReference type="Proteomes" id="UP000887116"/>
    </source>
</evidence>
<sequence length="106" mass="12495">MGHQYSTEDKVNLFADYLESSFQENPEPYDDDFIEHMEAKVENFMHRNARRHTAPLTSPQEMMDIILNSPNKKAPGKRRHQKHSSEIPPSKCNNLHHENFQVEDFN</sequence>
<keyword evidence="3" id="KW-1185">Reference proteome</keyword>
<protein>
    <submittedName>
        <fullName evidence="2">Uncharacterized protein</fullName>
    </submittedName>
</protein>
<accession>A0A8X6FNM3</accession>
<feature type="region of interest" description="Disordered" evidence="1">
    <location>
        <begin position="68"/>
        <end position="106"/>
    </location>
</feature>
<reference evidence="2" key="1">
    <citation type="submission" date="2020-07" db="EMBL/GenBank/DDBJ databases">
        <title>Multicomponent nature underlies the extraordinary mechanical properties of spider dragline silk.</title>
        <authorList>
            <person name="Kono N."/>
            <person name="Nakamura H."/>
            <person name="Mori M."/>
            <person name="Yoshida Y."/>
            <person name="Ohtoshi R."/>
            <person name="Malay A.D."/>
            <person name="Moran D.A.P."/>
            <person name="Tomita M."/>
            <person name="Numata K."/>
            <person name="Arakawa K."/>
        </authorList>
    </citation>
    <scope>NUCLEOTIDE SEQUENCE</scope>
</reference>
<evidence type="ECO:0000313" key="2">
    <source>
        <dbReference type="EMBL" id="GFQ84926.1"/>
    </source>
</evidence>